<dbReference type="OrthoDB" id="9804286at2"/>
<keyword evidence="4" id="KW-1185">Reference proteome</keyword>
<evidence type="ECO:0000259" key="1">
    <source>
        <dbReference type="Pfam" id="PF00899"/>
    </source>
</evidence>
<dbReference type="GO" id="GO:0061504">
    <property type="term" value="P:cyclic threonylcarbamoyladenosine biosynthetic process"/>
    <property type="evidence" value="ECO:0007669"/>
    <property type="project" value="TreeGrafter"/>
</dbReference>
<dbReference type="PANTHER" id="PTHR43267">
    <property type="entry name" value="TRNA THREONYLCARBAMOYLADENOSINE DEHYDRATASE"/>
    <property type="match status" value="1"/>
</dbReference>
<accession>A0A511TDQ3</accession>
<evidence type="ECO:0000313" key="5">
    <source>
        <dbReference type="Proteomes" id="UP000321514"/>
    </source>
</evidence>
<sequence length="193" mass="20360">MRIVFCGVGAIGSQAAVLCRNLEATLVFIDFDRVESKNLLAQAHVKPSVGKNKAEALKLQLLNLHGVKAESFGVRVTRDNVAALCGGADLVVDCFDNQDSRLLLSAFAREVGKPLVHGAVSADGTFGLVRWDERFTPDAEDTAGQATCEGGAHLPLLGLLAATLARGIQDFVKHGTRRDALVNLSAVIPTAGT</sequence>
<dbReference type="Gene3D" id="3.40.50.720">
    <property type="entry name" value="NAD(P)-binding Rossmann-like Domain"/>
    <property type="match status" value="1"/>
</dbReference>
<evidence type="ECO:0000313" key="3">
    <source>
        <dbReference type="EMBL" id="SEU40554.1"/>
    </source>
</evidence>
<protein>
    <submittedName>
        <fullName evidence="3">ThiF family protein</fullName>
    </submittedName>
</protein>
<dbReference type="PANTHER" id="PTHR43267:SF3">
    <property type="entry name" value="THIF PROTEIN"/>
    <property type="match status" value="1"/>
</dbReference>
<dbReference type="EMBL" id="BJXR01000049">
    <property type="protein sequence ID" value="GEN11803.1"/>
    <property type="molecule type" value="Genomic_DNA"/>
</dbReference>
<proteinExistence type="predicted"/>
<reference evidence="3 4" key="1">
    <citation type="submission" date="2016-10" db="EMBL/GenBank/DDBJ databases">
        <authorList>
            <person name="Varghese N."/>
            <person name="Submissions S."/>
        </authorList>
    </citation>
    <scope>NUCLEOTIDE SEQUENCE [LARGE SCALE GENOMIC DNA]</scope>
    <source>
        <strain evidence="3 4">DSM 16525</strain>
    </source>
</reference>
<dbReference type="GO" id="GO:0061503">
    <property type="term" value="F:tRNA threonylcarbamoyladenosine dehydratase"/>
    <property type="evidence" value="ECO:0007669"/>
    <property type="project" value="TreeGrafter"/>
</dbReference>
<feature type="domain" description="THIF-type NAD/FAD binding fold" evidence="1">
    <location>
        <begin position="2"/>
        <end position="125"/>
    </location>
</feature>
<dbReference type="InterPro" id="IPR000594">
    <property type="entry name" value="ThiF_NAD_FAD-bd"/>
</dbReference>
<name>A0A511TDQ3_MYXFU</name>
<dbReference type="RefSeq" id="WP_046711651.1">
    <property type="nucleotide sequence ID" value="NZ_BJXR01000049.1"/>
</dbReference>
<dbReference type="EMBL" id="FOIB01000015">
    <property type="protein sequence ID" value="SEU40554.1"/>
    <property type="molecule type" value="Genomic_DNA"/>
</dbReference>
<dbReference type="Proteomes" id="UP000321514">
    <property type="component" value="Unassembled WGS sequence"/>
</dbReference>
<comment type="caution">
    <text evidence="2">The sequence shown here is derived from an EMBL/GenBank/DDBJ whole genome shotgun (WGS) entry which is preliminary data.</text>
</comment>
<organism evidence="2 5">
    <name type="scientific">Myxococcus fulvus</name>
    <dbReference type="NCBI Taxonomy" id="33"/>
    <lineage>
        <taxon>Bacteria</taxon>
        <taxon>Pseudomonadati</taxon>
        <taxon>Myxococcota</taxon>
        <taxon>Myxococcia</taxon>
        <taxon>Myxococcales</taxon>
        <taxon>Cystobacterineae</taxon>
        <taxon>Myxococcaceae</taxon>
        <taxon>Myxococcus</taxon>
    </lineage>
</organism>
<reference evidence="2 5" key="2">
    <citation type="submission" date="2019-07" db="EMBL/GenBank/DDBJ databases">
        <title>Whole genome shotgun sequence of Myxococcus fulvus NBRC 100333.</title>
        <authorList>
            <person name="Hosoyama A."/>
            <person name="Uohara A."/>
            <person name="Ohji S."/>
            <person name="Ichikawa N."/>
        </authorList>
    </citation>
    <scope>NUCLEOTIDE SEQUENCE [LARGE SCALE GENOMIC DNA]</scope>
    <source>
        <strain evidence="2 5">NBRC 100333</strain>
    </source>
</reference>
<dbReference type="STRING" id="1334629.MFUL124B02_08935"/>
<dbReference type="GO" id="GO:0008641">
    <property type="term" value="F:ubiquitin-like modifier activating enzyme activity"/>
    <property type="evidence" value="ECO:0007669"/>
    <property type="project" value="InterPro"/>
</dbReference>
<dbReference type="SUPFAM" id="SSF69572">
    <property type="entry name" value="Activating enzymes of the ubiquitin-like proteins"/>
    <property type="match status" value="1"/>
</dbReference>
<evidence type="ECO:0000313" key="2">
    <source>
        <dbReference type="EMBL" id="GEN11803.1"/>
    </source>
</evidence>
<dbReference type="InterPro" id="IPR035985">
    <property type="entry name" value="Ubiquitin-activating_enz"/>
</dbReference>
<gene>
    <name evidence="2" type="ORF">MFU01_68400</name>
    <name evidence="3" type="ORF">SAMN05443572_115164</name>
</gene>
<dbReference type="Proteomes" id="UP000183760">
    <property type="component" value="Unassembled WGS sequence"/>
</dbReference>
<dbReference type="Pfam" id="PF00899">
    <property type="entry name" value="ThiF"/>
    <property type="match status" value="1"/>
</dbReference>
<dbReference type="AlphaFoldDB" id="A0A511TDQ3"/>
<evidence type="ECO:0000313" key="4">
    <source>
        <dbReference type="Proteomes" id="UP000183760"/>
    </source>
</evidence>
<dbReference type="InterPro" id="IPR045886">
    <property type="entry name" value="ThiF/MoeB/HesA"/>
</dbReference>